<evidence type="ECO:0000313" key="3">
    <source>
        <dbReference type="Proteomes" id="UP000622687"/>
    </source>
</evidence>
<organism evidence="2 3">
    <name type="scientific">Clostridium aciditolerans</name>
    <dbReference type="NCBI Taxonomy" id="339861"/>
    <lineage>
        <taxon>Bacteria</taxon>
        <taxon>Bacillati</taxon>
        <taxon>Bacillota</taxon>
        <taxon>Clostridia</taxon>
        <taxon>Eubacteriales</taxon>
        <taxon>Clostridiaceae</taxon>
        <taxon>Clostridium</taxon>
    </lineage>
</organism>
<dbReference type="EMBL" id="JAEEGB010000015">
    <property type="protein sequence ID" value="MBI6873756.1"/>
    <property type="molecule type" value="Genomic_DNA"/>
</dbReference>
<accession>A0A934HSL5</accession>
<name>A0A934HSL5_9CLOT</name>
<feature type="domain" description="IrrE N-terminal-like" evidence="1">
    <location>
        <begin position="26"/>
        <end position="113"/>
    </location>
</feature>
<gene>
    <name evidence="2" type="ORF">I6U51_13710</name>
</gene>
<dbReference type="InterPro" id="IPR052345">
    <property type="entry name" value="Rad_response_metalloprotease"/>
</dbReference>
<sequence>MRNHIKEKVDQLTKKFKTDNPFELAELLKIQVIHWPLHEEVNGLYQYEKRVKFIYINSTLPYLMQRVVCAHELGHAILHPKLNCTFLKNHTFYNINRYENEANRFASELLISDNLKEDYPSYFNLEQISLSEGLPIELLKLKFEK</sequence>
<keyword evidence="3" id="KW-1185">Reference proteome</keyword>
<proteinExistence type="predicted"/>
<protein>
    <submittedName>
        <fullName evidence="2">ImmA/IrrE family metallo-endopeptidase</fullName>
    </submittedName>
</protein>
<dbReference type="RefSeq" id="WP_211143183.1">
    <property type="nucleotide sequence ID" value="NZ_JAEEGB010000015.1"/>
</dbReference>
<dbReference type="Proteomes" id="UP000622687">
    <property type="component" value="Unassembled WGS sequence"/>
</dbReference>
<dbReference type="InterPro" id="IPR010359">
    <property type="entry name" value="IrrE_HExxH"/>
</dbReference>
<dbReference type="Pfam" id="PF06114">
    <property type="entry name" value="Peptidase_M78"/>
    <property type="match status" value="1"/>
</dbReference>
<reference evidence="2" key="1">
    <citation type="submission" date="2020-12" db="EMBL/GenBank/DDBJ databases">
        <title>Clostridium thailandense sp. nov., a novel acetogenic bacterium isolated from peat land soil in Thailand.</title>
        <authorList>
            <person name="Chaikitkaew S."/>
            <person name="Birkeland N.K."/>
        </authorList>
    </citation>
    <scope>NUCLEOTIDE SEQUENCE</scope>
    <source>
        <strain evidence="2">DSM 17425</strain>
    </source>
</reference>
<dbReference type="AlphaFoldDB" id="A0A934HSL5"/>
<dbReference type="PANTHER" id="PTHR43236:SF1">
    <property type="entry name" value="BLL7220 PROTEIN"/>
    <property type="match status" value="1"/>
</dbReference>
<evidence type="ECO:0000259" key="1">
    <source>
        <dbReference type="Pfam" id="PF06114"/>
    </source>
</evidence>
<evidence type="ECO:0000313" key="2">
    <source>
        <dbReference type="EMBL" id="MBI6873756.1"/>
    </source>
</evidence>
<comment type="caution">
    <text evidence="2">The sequence shown here is derived from an EMBL/GenBank/DDBJ whole genome shotgun (WGS) entry which is preliminary data.</text>
</comment>
<dbReference type="Gene3D" id="1.10.10.2910">
    <property type="match status" value="1"/>
</dbReference>
<dbReference type="PANTHER" id="PTHR43236">
    <property type="entry name" value="ANTITOXIN HIGA1"/>
    <property type="match status" value="1"/>
</dbReference>